<gene>
    <name evidence="1" type="ORF">GCM10022229_14460</name>
</gene>
<protein>
    <submittedName>
        <fullName evidence="1">Uncharacterized protein</fullName>
    </submittedName>
</protein>
<comment type="caution">
    <text evidence="1">The sequence shown here is derived from an EMBL/GenBank/DDBJ whole genome shotgun (WGS) entry which is preliminary data.</text>
</comment>
<accession>A0ABP7MFL6</accession>
<organism evidence="1 2">
    <name type="scientific">Luteimonas lutimaris</name>
    <dbReference type="NCBI Taxonomy" id="698645"/>
    <lineage>
        <taxon>Bacteria</taxon>
        <taxon>Pseudomonadati</taxon>
        <taxon>Pseudomonadota</taxon>
        <taxon>Gammaproteobacteria</taxon>
        <taxon>Lysobacterales</taxon>
        <taxon>Lysobacteraceae</taxon>
        <taxon>Luteimonas</taxon>
    </lineage>
</organism>
<dbReference type="Proteomes" id="UP001501727">
    <property type="component" value="Unassembled WGS sequence"/>
</dbReference>
<name>A0ABP7MFL6_9GAMM</name>
<keyword evidence="2" id="KW-1185">Reference proteome</keyword>
<dbReference type="RefSeq" id="WP_344759298.1">
    <property type="nucleotide sequence ID" value="NZ_BAAAZU010000006.1"/>
</dbReference>
<sequence length="136" mass="14646">MRVVACIPLDEGESVAVEAAGVSAVWVNGQGLPKPWGISSEDGQPKFRLAPGECLAYGQNPDGYTNVSLDVELRNDWPYSFAIRSPHWGKHGTRNHSGTFCVRQSVGQTTVVTVPQQAAVVTPAICRQLLDAAEKE</sequence>
<reference evidence="2" key="1">
    <citation type="journal article" date="2019" name="Int. J. Syst. Evol. Microbiol.">
        <title>The Global Catalogue of Microorganisms (GCM) 10K type strain sequencing project: providing services to taxonomists for standard genome sequencing and annotation.</title>
        <authorList>
            <consortium name="The Broad Institute Genomics Platform"/>
            <consortium name="The Broad Institute Genome Sequencing Center for Infectious Disease"/>
            <person name="Wu L."/>
            <person name="Ma J."/>
        </authorList>
    </citation>
    <scope>NUCLEOTIDE SEQUENCE [LARGE SCALE GENOMIC DNA]</scope>
    <source>
        <strain evidence="2">JCM 16916</strain>
    </source>
</reference>
<evidence type="ECO:0000313" key="1">
    <source>
        <dbReference type="EMBL" id="GAA3921835.1"/>
    </source>
</evidence>
<proteinExistence type="predicted"/>
<evidence type="ECO:0000313" key="2">
    <source>
        <dbReference type="Proteomes" id="UP001501727"/>
    </source>
</evidence>
<dbReference type="EMBL" id="BAAAZU010000006">
    <property type="protein sequence ID" value="GAA3921835.1"/>
    <property type="molecule type" value="Genomic_DNA"/>
</dbReference>